<dbReference type="Pfam" id="PF12793">
    <property type="entry name" value="SgrR_N"/>
    <property type="match status" value="1"/>
</dbReference>
<accession>A0ABY5JP85</accession>
<evidence type="ECO:0000259" key="3">
    <source>
        <dbReference type="Pfam" id="PF12793"/>
    </source>
</evidence>
<evidence type="ECO:0000313" key="5">
    <source>
        <dbReference type="Proteomes" id="UP001059773"/>
    </source>
</evidence>
<evidence type="ECO:0000259" key="2">
    <source>
        <dbReference type="Pfam" id="PF00496"/>
    </source>
</evidence>
<dbReference type="Pfam" id="PF00496">
    <property type="entry name" value="SBP_bac_5"/>
    <property type="match status" value="1"/>
</dbReference>
<dbReference type="InterPro" id="IPR039424">
    <property type="entry name" value="SBP_5"/>
</dbReference>
<proteinExistence type="predicted"/>
<dbReference type="SUPFAM" id="SSF53850">
    <property type="entry name" value="Periplasmic binding protein-like II"/>
    <property type="match status" value="1"/>
</dbReference>
<organism evidence="4 5">
    <name type="scientific">Oceanobacillus jeddahense</name>
    <dbReference type="NCBI Taxonomy" id="1462527"/>
    <lineage>
        <taxon>Bacteria</taxon>
        <taxon>Bacillati</taxon>
        <taxon>Bacillota</taxon>
        <taxon>Bacilli</taxon>
        <taxon>Bacillales</taxon>
        <taxon>Bacillaceae</taxon>
        <taxon>Oceanobacillus</taxon>
    </lineage>
</organism>
<dbReference type="RefSeq" id="WP_256707368.1">
    <property type="nucleotide sequence ID" value="NZ_CP101914.1"/>
</dbReference>
<protein>
    <submittedName>
        <fullName evidence="4">ABC transporter substrate-binding protein</fullName>
    </submittedName>
</protein>
<name>A0ABY5JP85_9BACI</name>
<feature type="domain" description="Transcriptional regulator SgrR N-terminal HTH" evidence="3">
    <location>
        <begin position="8"/>
        <end position="105"/>
    </location>
</feature>
<feature type="domain" description="Solute-binding protein family 5" evidence="2">
    <location>
        <begin position="172"/>
        <end position="317"/>
    </location>
</feature>
<dbReference type="PANTHER" id="PTHR30290">
    <property type="entry name" value="PERIPLASMIC BINDING COMPONENT OF ABC TRANSPORTER"/>
    <property type="match status" value="1"/>
</dbReference>
<dbReference type="InterPro" id="IPR025370">
    <property type="entry name" value="SgrR_HTH_N"/>
</dbReference>
<keyword evidence="1" id="KW-0238">DNA-binding</keyword>
<dbReference type="InterPro" id="IPR000914">
    <property type="entry name" value="SBP_5_dom"/>
</dbReference>
<dbReference type="EMBL" id="CP101914">
    <property type="protein sequence ID" value="UUI02099.1"/>
    <property type="molecule type" value="Genomic_DNA"/>
</dbReference>
<dbReference type="Gene3D" id="3.40.190.10">
    <property type="entry name" value="Periplasmic binding protein-like II"/>
    <property type="match status" value="1"/>
</dbReference>
<dbReference type="Proteomes" id="UP001059773">
    <property type="component" value="Chromosome"/>
</dbReference>
<dbReference type="Gene3D" id="3.90.76.10">
    <property type="entry name" value="Dipeptide-binding Protein, Domain 1"/>
    <property type="match status" value="1"/>
</dbReference>
<sequence>MRYSKYASKLLSYYSLHNQTETTITELAAVFQCSERHTKTIIHYLMDEQWITWQVSRGRGRKPIITLHFKNDDILLERAKELVQKKNYQKSFTVIHQASNAYQEAFRIWFQQQLGITQVQVDKEKHLDVLRYPFYPVSLCLDPLHAKSRHDTHMIQQIFECLLTYHSETNTLEPRIAHYWESKNGKQWIFYLRKNVPFHHGRMVDANDIKSTLLRFNKEHIFRINIRNIEIINSTTLIFHLNKIDYLFPRLLADIRSAIVPIDVIENSGENFSTKPVGSGPFQLTSYNDKRIQLDRFENYYGLSPWLDRVEIITTPEKFLPDHKHPLLLKAPNSSWKANHTYQQGANFITFNCRKKGPLQNIDYRKRLCKVIHPADFCLIKNGEIAAHSMLVEKSLTFSNKINRIAGNLSSTVTLKIAVQQIREGANHYREAVILQQLLLQNGIPTDMELIDITELRNPDKLMNYDLIVGGIFLSTDRLLSVLTFMESMSMPLYPLLPDNAQKEVKKHISRVRHSQDFQNQWDIYYQLENYLKEQGFITFLNHRSHTVYEPENSLYENIQLDHNGRIDYRKVWKRAF</sequence>
<keyword evidence="5" id="KW-1185">Reference proteome</keyword>
<dbReference type="PANTHER" id="PTHR30290:SF72">
    <property type="entry name" value="HTH-TYPE TRANSCRIPTIONAL REGULATOR SGRR"/>
    <property type="match status" value="1"/>
</dbReference>
<evidence type="ECO:0000256" key="1">
    <source>
        <dbReference type="ARBA" id="ARBA00023125"/>
    </source>
</evidence>
<gene>
    <name evidence="4" type="ORF">NP439_18940</name>
</gene>
<reference evidence="4" key="1">
    <citation type="submission" date="2022-07" db="EMBL/GenBank/DDBJ databases">
        <title>FELIX.</title>
        <authorList>
            <person name="Wan K.H."/>
            <person name="Park S."/>
            <person name="Lawrence Q."/>
            <person name="Eichenberger J.P."/>
            <person name="Booth B.W."/>
            <person name="Piaggio A.J."/>
            <person name="Chandler J.C."/>
            <person name="Franklin A.B."/>
            <person name="Celniker S.E."/>
        </authorList>
    </citation>
    <scope>NUCLEOTIDE SEQUENCE</scope>
    <source>
        <strain evidence="4">QA-1986 374</strain>
    </source>
</reference>
<dbReference type="Gene3D" id="3.10.105.10">
    <property type="entry name" value="Dipeptide-binding Protein, Domain 3"/>
    <property type="match status" value="1"/>
</dbReference>
<evidence type="ECO:0000313" key="4">
    <source>
        <dbReference type="EMBL" id="UUI02099.1"/>
    </source>
</evidence>